<organism evidence="1">
    <name type="scientific">Trepomonas sp. PC1</name>
    <dbReference type="NCBI Taxonomy" id="1076344"/>
    <lineage>
        <taxon>Eukaryota</taxon>
        <taxon>Metamonada</taxon>
        <taxon>Diplomonadida</taxon>
        <taxon>Hexamitidae</taxon>
        <taxon>Hexamitinae</taxon>
        <taxon>Trepomonas</taxon>
    </lineage>
</organism>
<protein>
    <submittedName>
        <fullName evidence="1">Leucine rich repeats-containing protein</fullName>
    </submittedName>
</protein>
<gene>
    <name evidence="1" type="ORF">TPC1_17311</name>
</gene>
<dbReference type="Gene3D" id="3.80.10.10">
    <property type="entry name" value="Ribonuclease Inhibitor"/>
    <property type="match status" value="1"/>
</dbReference>
<proteinExistence type="predicted"/>
<evidence type="ECO:0000313" key="1">
    <source>
        <dbReference type="EMBL" id="JAP91152.1"/>
    </source>
</evidence>
<feature type="non-terminal residue" evidence="1">
    <location>
        <position position="213"/>
    </location>
</feature>
<accession>A0A146K2N5</accession>
<dbReference type="EMBL" id="GDID01005454">
    <property type="protein sequence ID" value="JAP91152.1"/>
    <property type="molecule type" value="Transcribed_RNA"/>
</dbReference>
<dbReference type="InterPro" id="IPR032675">
    <property type="entry name" value="LRR_dom_sf"/>
</dbReference>
<name>A0A146K2N5_9EUKA</name>
<dbReference type="InterPro" id="IPR026906">
    <property type="entry name" value="LRR_5"/>
</dbReference>
<reference evidence="1" key="1">
    <citation type="submission" date="2015-07" db="EMBL/GenBank/DDBJ databases">
        <title>Adaptation to a free-living lifestyle via gene acquisitions in the diplomonad Trepomonas sp. PC1.</title>
        <authorList>
            <person name="Xu F."/>
            <person name="Jerlstrom-Hultqvist J."/>
            <person name="Kolisko M."/>
            <person name="Simpson A.G.B."/>
            <person name="Roger A.J."/>
            <person name="Svard S.G."/>
            <person name="Andersson J.O."/>
        </authorList>
    </citation>
    <scope>NUCLEOTIDE SEQUENCE</scope>
    <source>
        <strain evidence="1">PC1</strain>
    </source>
</reference>
<dbReference type="Pfam" id="PF13306">
    <property type="entry name" value="LRR_5"/>
    <property type="match status" value="1"/>
</dbReference>
<dbReference type="AlphaFoldDB" id="A0A146K2N5"/>
<sequence length="213" mass="24775">TQCCLIVQKTEIYNYVNKMNIQYVYAPQIKEIKDGQFENSTVQYVCMPDLEHVQSRAFFKAKLQELNLPNLKFVDSWAFAINNFRKVQLNLLEEMKGERVFQQCRDLKYFEAMNLKSICPNCFFQCQSLKTVITPKASMSMEAFRQCEQLETVVAVGEYDCDFQWCGTCPKCVGAFENCLKNGRIFEINAELNLLKIQRTKGNIRCTDVKNKS</sequence>
<feature type="non-terminal residue" evidence="1">
    <location>
        <position position="1"/>
    </location>
</feature>